<dbReference type="RefSeq" id="WP_148578231.1">
    <property type="nucleotide sequence ID" value="NZ_SDKK01000005.1"/>
</dbReference>
<dbReference type="Proteomes" id="UP000389128">
    <property type="component" value="Unassembled WGS sequence"/>
</dbReference>
<feature type="transmembrane region" description="Helical" evidence="1">
    <location>
        <begin position="386"/>
        <end position="407"/>
    </location>
</feature>
<name>A0A6C2D279_9RHOO</name>
<feature type="transmembrane region" description="Helical" evidence="1">
    <location>
        <begin position="109"/>
        <end position="131"/>
    </location>
</feature>
<evidence type="ECO:0000313" key="2">
    <source>
        <dbReference type="EMBL" id="TYC60141.1"/>
    </source>
</evidence>
<feature type="transmembrane region" description="Helical" evidence="1">
    <location>
        <begin position="237"/>
        <end position="255"/>
    </location>
</feature>
<protein>
    <recommendedName>
        <fullName evidence="4">Glycosyltransferase RgtA/B/C/D-like domain-containing protein</fullName>
    </recommendedName>
</protein>
<dbReference type="EMBL" id="SDKK01000005">
    <property type="protein sequence ID" value="TYC60141.1"/>
    <property type="molecule type" value="Genomic_DNA"/>
</dbReference>
<evidence type="ECO:0000313" key="3">
    <source>
        <dbReference type="Proteomes" id="UP000389128"/>
    </source>
</evidence>
<evidence type="ECO:0008006" key="4">
    <source>
        <dbReference type="Google" id="ProtNLM"/>
    </source>
</evidence>
<proteinExistence type="predicted"/>
<evidence type="ECO:0000256" key="1">
    <source>
        <dbReference type="SAM" id="Phobius"/>
    </source>
</evidence>
<dbReference type="OrthoDB" id="127293at2"/>
<feature type="transmembrane region" description="Helical" evidence="1">
    <location>
        <begin position="355"/>
        <end position="374"/>
    </location>
</feature>
<feature type="transmembrane region" description="Helical" evidence="1">
    <location>
        <begin position="29"/>
        <end position="50"/>
    </location>
</feature>
<comment type="caution">
    <text evidence="2">The sequence shown here is derived from an EMBL/GenBank/DDBJ whole genome shotgun (WGS) entry which is preliminary data.</text>
</comment>
<accession>A0A6C2D279</accession>
<keyword evidence="3" id="KW-1185">Reference proteome</keyword>
<feature type="transmembrane region" description="Helical" evidence="1">
    <location>
        <begin position="322"/>
        <end position="343"/>
    </location>
</feature>
<feature type="transmembrane region" description="Helical" evidence="1">
    <location>
        <begin position="197"/>
        <end position="225"/>
    </location>
</feature>
<keyword evidence="1" id="KW-0472">Membrane</keyword>
<gene>
    <name evidence="2" type="ORF">ETQ85_06435</name>
</gene>
<dbReference type="AlphaFoldDB" id="A0A6C2D279"/>
<reference evidence="2 3" key="1">
    <citation type="submission" date="2019-01" db="EMBL/GenBank/DDBJ databases">
        <title>Zoogloea oleivorans genome sequencing and assembly.</title>
        <authorList>
            <person name="Tancsics A."/>
            <person name="Farkas M."/>
            <person name="Kriszt B."/>
            <person name="Maroti G."/>
            <person name="Horvath B."/>
        </authorList>
    </citation>
    <scope>NUCLEOTIDE SEQUENCE [LARGE SCALE GENOMIC DNA]</scope>
    <source>
        <strain evidence="2 3">Buc</strain>
    </source>
</reference>
<sequence length="559" mass="61776">MNEKSTSSILRFCFFRGWSFLMSSGRSGFAIFIACLVVGVMYAPGFNGFWHGDDFPNLHRVYAQSQQGSLWSDTFLLFSEPVPSLGAFYRPMMMLSLALNYVIGDAVYANWYGVNFFVHVLNTLLIALVVRRLAKSCNCDPKLSAPLAAVFFGLCPSVAEGVYWVSARSDGWVTLFSLCGIYFWAGNKSSSFLGSAYLLPLLLIVALGFKESAAVLPLQMLLLAVAWNGPLSRDQRLAIAAAFLVVFFFLVWRTYLFGNAWQVYAENAVGIPLYVKLWNALRSLGPWWTALGQATPVLSPVYLVCCLVGLMLLAFPRPMPQWRLTLALLGASGGLVLATLLNVGALSSTGEGGRLSYGPVAWLGLVVGVLMSPVRPLTKSQYWRFFTAFVVFSAALLTGGGVLWGHLDKVWQAQARMQFITRSIPMWAETHQGITMLMVPDNDGVVVMARNAQAGIVLEPVQKQAYLHRVVPTLSSEVQMRQEQFCRGMAQRLQVVRPRFANSETLAAIVVPAGTVWPNHVACWSKSQQKFVSLRMPPIDASCHAWMTSIRSDIENCQL</sequence>
<feature type="transmembrane region" description="Helical" evidence="1">
    <location>
        <begin position="143"/>
        <end position="165"/>
    </location>
</feature>
<feature type="transmembrane region" description="Helical" evidence="1">
    <location>
        <begin position="297"/>
        <end position="315"/>
    </location>
</feature>
<organism evidence="2 3">
    <name type="scientific">Zoogloea oleivorans</name>
    <dbReference type="NCBI Taxonomy" id="1552750"/>
    <lineage>
        <taxon>Bacteria</taxon>
        <taxon>Pseudomonadati</taxon>
        <taxon>Pseudomonadota</taxon>
        <taxon>Betaproteobacteria</taxon>
        <taxon>Rhodocyclales</taxon>
        <taxon>Zoogloeaceae</taxon>
        <taxon>Zoogloea</taxon>
    </lineage>
</organism>
<keyword evidence="1" id="KW-0812">Transmembrane</keyword>
<keyword evidence="1" id="KW-1133">Transmembrane helix</keyword>